<dbReference type="Proteomes" id="UP000232063">
    <property type="component" value="Chromosome"/>
</dbReference>
<gene>
    <name evidence="2" type="ORF">ELUMI_v1c00830</name>
</gene>
<evidence type="ECO:0000313" key="2">
    <source>
        <dbReference type="EMBL" id="ATZ16811.1"/>
    </source>
</evidence>
<dbReference type="InterPro" id="IPR011889">
    <property type="entry name" value="Liste_lipo_26"/>
</dbReference>
<dbReference type="Gene3D" id="1.20.1270.90">
    <property type="entry name" value="AF1782-like"/>
    <property type="match status" value="1"/>
</dbReference>
<evidence type="ECO:0008006" key="4">
    <source>
        <dbReference type="Google" id="ProtNLM"/>
    </source>
</evidence>
<dbReference type="InterPro" id="IPR005046">
    <property type="entry name" value="DUF285"/>
</dbReference>
<reference evidence="2 3" key="1">
    <citation type="submission" date="2017-11" db="EMBL/GenBank/DDBJ databases">
        <title>Genome sequence of Entomoplasma luminosum PIMN-1 (ATCC 49195).</title>
        <authorList>
            <person name="Lo W.-S."/>
            <person name="Gasparich G.E."/>
            <person name="Kuo C.-H."/>
        </authorList>
    </citation>
    <scope>NUCLEOTIDE SEQUENCE [LARGE SCALE GENOMIC DNA]</scope>
    <source>
        <strain evidence="2 3">PIMN-1</strain>
    </source>
</reference>
<dbReference type="AlphaFoldDB" id="A0A2K8NVN9"/>
<dbReference type="NCBIfam" id="TIGR02167">
    <property type="entry name" value="Liste_lipo_26"/>
    <property type="match status" value="3"/>
</dbReference>
<protein>
    <recommendedName>
        <fullName evidence="4">BspA family leucine-rich repeat surface protein</fullName>
    </recommendedName>
</protein>
<accession>A0A2K8NVN9</accession>
<dbReference type="KEGG" id="elj:ELUMI_v1c00830"/>
<dbReference type="RefSeq" id="WP_025734448.1">
    <property type="nucleotide sequence ID" value="NZ_CP024963.1"/>
</dbReference>
<organism evidence="2 3">
    <name type="scientific">Williamsoniiplasma luminosum</name>
    <dbReference type="NCBI Taxonomy" id="214888"/>
    <lineage>
        <taxon>Bacteria</taxon>
        <taxon>Bacillati</taxon>
        <taxon>Mycoplasmatota</taxon>
        <taxon>Mollicutes</taxon>
        <taxon>Entomoplasmatales</taxon>
        <taxon>Williamsoniiplasma</taxon>
    </lineage>
</organism>
<feature type="signal peptide" evidence="1">
    <location>
        <begin position="1"/>
        <end position="20"/>
    </location>
</feature>
<name>A0A2K8NVN9_9MOLU</name>
<proteinExistence type="predicted"/>
<sequence length="779" mass="86432">MKKLLGLLGTLGLASTSATAVVSLVEIPKSNDSKTISKESLQTLITEVRNLATTNKDKAPDAYKTLYKAIGEAEGVLVIYQNETENYGVLDEAHKNLTNAKETFIGSSDELAKIDTLKNRITSAEKIPKGDKLESAWKTLQQQIGVAITVRDKNPKAGEQSLVNSTVLDLQTAMVAFFDATNTLADYTGLKTAIADANKALETPKAEEAMKKLRDAIKAAESFPTDLSSGAQAEVNKAVQRLRDAIEEYNKSGQPEIPETDLDLKALKALIVTAKGIASDAKNQFKPLAERNKFEEAIGHAEGIIAGKPVLGQEQKIKAEVTALQTAITNFNKVTDEKADKTMLGKNIDAARNIQTANKKPDAVTKFKQAIDAADVVWNRDLNIDKQNEYDQAAENMWQATFDFVSSANRININYEIYNGALLTVPLADSKKETIKRQLEIQFPKVKEGTDYTIGDVKKSNKVDKTSVLITGMGNYTATATVYFVLDIKSIEGELDTLVNANPAFWTTAELKAEIEKKGIDVGNGLKVTEIYVDIPFKLKRFKIKANDRYEFSAYKGEVIINQFLERERRSKTVYVDINTNIIKEPDTPAPEGTKEIIHLGWDAKTFQAHKVPSTIEKVSPYVSPKITNMSKMFNKAKVFNGNISSWDTKNVTNMSDMFWEAEKFNGDISKWNTSSVTNMNAMFQHASSFNQDLKTNGNSWNVSKVTDMGIMFEDTKAFNGDITNWTTGQVTVMNRMFQRATSFNQDLSKWNVGKVTDKTNFDTGATVWEEKFKPNLKS</sequence>
<dbReference type="Pfam" id="PF03382">
    <property type="entry name" value="DUF285"/>
    <property type="match status" value="2"/>
</dbReference>
<keyword evidence="3" id="KW-1185">Reference proteome</keyword>
<evidence type="ECO:0000313" key="3">
    <source>
        <dbReference type="Proteomes" id="UP000232063"/>
    </source>
</evidence>
<keyword evidence="1" id="KW-0732">Signal</keyword>
<feature type="chain" id="PRO_5014875140" description="BspA family leucine-rich repeat surface protein" evidence="1">
    <location>
        <begin position="21"/>
        <end position="779"/>
    </location>
</feature>
<evidence type="ECO:0000256" key="1">
    <source>
        <dbReference type="SAM" id="SignalP"/>
    </source>
</evidence>
<dbReference type="EMBL" id="CP024963">
    <property type="protein sequence ID" value="ATZ16811.1"/>
    <property type="molecule type" value="Genomic_DNA"/>
</dbReference>